<accession>A0AAI8YM25</accession>
<gene>
    <name evidence="2" type="ORF">KHLLAP_LOCUS12725</name>
</gene>
<organism evidence="2 3">
    <name type="scientific">Anthostomella pinea</name>
    <dbReference type="NCBI Taxonomy" id="933095"/>
    <lineage>
        <taxon>Eukaryota</taxon>
        <taxon>Fungi</taxon>
        <taxon>Dikarya</taxon>
        <taxon>Ascomycota</taxon>
        <taxon>Pezizomycotina</taxon>
        <taxon>Sordariomycetes</taxon>
        <taxon>Xylariomycetidae</taxon>
        <taxon>Xylariales</taxon>
        <taxon>Xylariaceae</taxon>
        <taxon>Anthostomella</taxon>
    </lineage>
</organism>
<keyword evidence="3" id="KW-1185">Reference proteome</keyword>
<dbReference type="Proteomes" id="UP001295740">
    <property type="component" value="Unassembled WGS sequence"/>
</dbReference>
<evidence type="ECO:0000256" key="1">
    <source>
        <dbReference type="SAM" id="Phobius"/>
    </source>
</evidence>
<keyword evidence="1" id="KW-1133">Transmembrane helix</keyword>
<feature type="transmembrane region" description="Helical" evidence="1">
    <location>
        <begin position="102"/>
        <end position="126"/>
    </location>
</feature>
<evidence type="ECO:0000313" key="2">
    <source>
        <dbReference type="EMBL" id="CAJ2512257.1"/>
    </source>
</evidence>
<name>A0AAI8YM25_9PEZI</name>
<keyword evidence="1" id="KW-0472">Membrane</keyword>
<proteinExistence type="predicted"/>
<keyword evidence="1" id="KW-0812">Transmembrane</keyword>
<evidence type="ECO:0000313" key="3">
    <source>
        <dbReference type="Proteomes" id="UP001295740"/>
    </source>
</evidence>
<protein>
    <submittedName>
        <fullName evidence="2">Uu.00g052720.m01.CDS01</fullName>
    </submittedName>
</protein>
<comment type="caution">
    <text evidence="2">The sequence shown here is derived from an EMBL/GenBank/DDBJ whole genome shotgun (WGS) entry which is preliminary data.</text>
</comment>
<dbReference type="EMBL" id="CAUWAG010000019">
    <property type="protein sequence ID" value="CAJ2512257.1"/>
    <property type="molecule type" value="Genomic_DNA"/>
</dbReference>
<reference evidence="2" key="1">
    <citation type="submission" date="2023-10" db="EMBL/GenBank/DDBJ databases">
        <authorList>
            <person name="Hackl T."/>
        </authorList>
    </citation>
    <scope>NUCLEOTIDE SEQUENCE</scope>
</reference>
<dbReference type="AlphaFoldDB" id="A0AAI8YM25"/>
<sequence>MAKCSRDPCKCRYSPYKTLRRVDDGDDEQGGLVDMMAKCSEERFEDLRREGGAWMSGETIQVRPEEPTVLKNSRTMKLVIGPLDVVIIVAAKTETCSVQLPLIGVVITVSIRIVVLLPIACIEAVLRRSLRFLGEVVYIVETGRGWNDGVTFVGGFIQYATAICVIQDSRRSLSCPRRQRRQPSECPPRVTLATLVACADYEEPRAFIILNKVLKCPASEDGAGARCVLQLQS</sequence>